<dbReference type="PhylomeDB" id="B3MM77"/>
<feature type="transmembrane region" description="Helical" evidence="1">
    <location>
        <begin position="28"/>
        <end position="49"/>
    </location>
</feature>
<dbReference type="OMA" id="FSGAMCP"/>
<feature type="transmembrane region" description="Helical" evidence="1">
    <location>
        <begin position="210"/>
        <end position="233"/>
    </location>
</feature>
<keyword evidence="1" id="KW-0812">Transmembrane</keyword>
<dbReference type="GeneID" id="6498356"/>
<feature type="transmembrane region" description="Helical" evidence="1">
    <location>
        <begin position="140"/>
        <end position="164"/>
    </location>
</feature>
<evidence type="ECO:0000256" key="1">
    <source>
        <dbReference type="SAM" id="Phobius"/>
    </source>
</evidence>
<dbReference type="OrthoDB" id="7858996at2759"/>
<dbReference type="InParanoid" id="B3MM77"/>
<accession>B3MM77</accession>
<keyword evidence="1" id="KW-0472">Membrane</keyword>
<dbReference type="HOGENOM" id="CLU_075396_0_0_1"/>
<sequence>MDNIYHQDNVRAVSIAAVDEMTQFIRGIYYRAVPFICVTVFVWILLAAIGIELYHYLLVPFYVLLIFAFLTMVVLHCIPQTAICTPCNWILACFVVAMTTLGGAQSATGLGTLPLVLAVFGVTLIVLILNFSGAMCPQDFLPGGVFSTLLMIFLLIALIALGIVQLCTGNQKVLDAFISILFIMVIIAIPIQAQFNHGRLDAIELVPQQHLVVCALTVYLHTVMFFSCICYFIKVEEKKAATAPSTTSEYY</sequence>
<dbReference type="EMBL" id="CH902620">
    <property type="protein sequence ID" value="EDV31837.1"/>
    <property type="molecule type" value="Genomic_DNA"/>
</dbReference>
<dbReference type="AlphaFoldDB" id="B3MM77"/>
<feature type="transmembrane region" description="Helical" evidence="1">
    <location>
        <begin position="61"/>
        <end position="83"/>
    </location>
</feature>
<dbReference type="Proteomes" id="UP000007801">
    <property type="component" value="Unassembled WGS sequence"/>
</dbReference>
<dbReference type="KEGG" id="dan:6498356"/>
<evidence type="ECO:0000313" key="2">
    <source>
        <dbReference type="EMBL" id="EDV31837.1"/>
    </source>
</evidence>
<gene>
    <name evidence="2" type="primary">Dana\GF15548</name>
    <name evidence="2" type="synonym">dana_GLEANR_16314</name>
    <name evidence="2" type="ORF">GF15548</name>
</gene>
<keyword evidence="3" id="KW-1185">Reference proteome</keyword>
<feature type="transmembrane region" description="Helical" evidence="1">
    <location>
        <begin position="176"/>
        <end position="195"/>
    </location>
</feature>
<reference evidence="2 3" key="1">
    <citation type="journal article" date="2007" name="Nature">
        <title>Evolution of genes and genomes on the Drosophila phylogeny.</title>
        <authorList>
            <consortium name="Drosophila 12 Genomes Consortium"/>
            <person name="Clark A.G."/>
            <person name="Eisen M.B."/>
            <person name="Smith D.R."/>
            <person name="Bergman C.M."/>
            <person name="Oliver B."/>
            <person name="Markow T.A."/>
            <person name="Kaufman T.C."/>
            <person name="Kellis M."/>
            <person name="Gelbart W."/>
            <person name="Iyer V.N."/>
            <person name="Pollard D.A."/>
            <person name="Sackton T.B."/>
            <person name="Larracuente A.M."/>
            <person name="Singh N.D."/>
            <person name="Abad J.P."/>
            <person name="Abt D.N."/>
            <person name="Adryan B."/>
            <person name="Aguade M."/>
            <person name="Akashi H."/>
            <person name="Anderson W.W."/>
            <person name="Aquadro C.F."/>
            <person name="Ardell D.H."/>
            <person name="Arguello R."/>
            <person name="Artieri C.G."/>
            <person name="Barbash D.A."/>
            <person name="Barker D."/>
            <person name="Barsanti P."/>
            <person name="Batterham P."/>
            <person name="Batzoglou S."/>
            <person name="Begun D."/>
            <person name="Bhutkar A."/>
            <person name="Blanco E."/>
            <person name="Bosak S.A."/>
            <person name="Bradley R.K."/>
            <person name="Brand A.D."/>
            <person name="Brent M.R."/>
            <person name="Brooks A.N."/>
            <person name="Brown R.H."/>
            <person name="Butlin R.K."/>
            <person name="Caggese C."/>
            <person name="Calvi B.R."/>
            <person name="Bernardo de Carvalho A."/>
            <person name="Caspi A."/>
            <person name="Castrezana S."/>
            <person name="Celniker S.E."/>
            <person name="Chang J.L."/>
            <person name="Chapple C."/>
            <person name="Chatterji S."/>
            <person name="Chinwalla A."/>
            <person name="Civetta A."/>
            <person name="Clifton S.W."/>
            <person name="Comeron J.M."/>
            <person name="Costello J.C."/>
            <person name="Coyne J.A."/>
            <person name="Daub J."/>
            <person name="David R.G."/>
            <person name="Delcher A.L."/>
            <person name="Delehaunty K."/>
            <person name="Do C.B."/>
            <person name="Ebling H."/>
            <person name="Edwards K."/>
            <person name="Eickbush T."/>
            <person name="Evans J.D."/>
            <person name="Filipski A."/>
            <person name="Findeiss S."/>
            <person name="Freyhult E."/>
            <person name="Fulton L."/>
            <person name="Fulton R."/>
            <person name="Garcia A.C."/>
            <person name="Gardiner A."/>
            <person name="Garfield D.A."/>
            <person name="Garvin B.E."/>
            <person name="Gibson G."/>
            <person name="Gilbert D."/>
            <person name="Gnerre S."/>
            <person name="Godfrey J."/>
            <person name="Good R."/>
            <person name="Gotea V."/>
            <person name="Gravely B."/>
            <person name="Greenberg A.J."/>
            <person name="Griffiths-Jones S."/>
            <person name="Gross S."/>
            <person name="Guigo R."/>
            <person name="Gustafson E.A."/>
            <person name="Haerty W."/>
            <person name="Hahn M.W."/>
            <person name="Halligan D.L."/>
            <person name="Halpern A.L."/>
            <person name="Halter G.M."/>
            <person name="Han M.V."/>
            <person name="Heger A."/>
            <person name="Hillier L."/>
            <person name="Hinrichs A.S."/>
            <person name="Holmes I."/>
            <person name="Hoskins R.A."/>
            <person name="Hubisz M.J."/>
            <person name="Hultmark D."/>
            <person name="Huntley M.A."/>
            <person name="Jaffe D.B."/>
            <person name="Jagadeeshan S."/>
            <person name="Jeck W.R."/>
            <person name="Johnson J."/>
            <person name="Jones C.D."/>
            <person name="Jordan W.C."/>
            <person name="Karpen G.H."/>
            <person name="Kataoka E."/>
            <person name="Keightley P.D."/>
            <person name="Kheradpour P."/>
            <person name="Kirkness E.F."/>
            <person name="Koerich L.B."/>
            <person name="Kristiansen K."/>
            <person name="Kudrna D."/>
            <person name="Kulathinal R.J."/>
            <person name="Kumar S."/>
            <person name="Kwok R."/>
            <person name="Lander E."/>
            <person name="Langley C.H."/>
            <person name="Lapoint R."/>
            <person name="Lazzaro B.P."/>
            <person name="Lee S.J."/>
            <person name="Levesque L."/>
            <person name="Li R."/>
            <person name="Lin C.F."/>
            <person name="Lin M.F."/>
            <person name="Lindblad-Toh K."/>
            <person name="Llopart A."/>
            <person name="Long M."/>
            <person name="Low L."/>
            <person name="Lozovsky E."/>
            <person name="Lu J."/>
            <person name="Luo M."/>
            <person name="Machado C.A."/>
            <person name="Makalowski W."/>
            <person name="Marzo M."/>
            <person name="Matsuda M."/>
            <person name="Matzkin L."/>
            <person name="McAllister B."/>
            <person name="McBride C.S."/>
            <person name="McKernan B."/>
            <person name="McKernan K."/>
            <person name="Mendez-Lago M."/>
            <person name="Minx P."/>
            <person name="Mollenhauer M.U."/>
            <person name="Montooth K."/>
            <person name="Mount S.M."/>
            <person name="Mu X."/>
            <person name="Myers E."/>
            <person name="Negre B."/>
            <person name="Newfeld S."/>
            <person name="Nielsen R."/>
            <person name="Noor M.A."/>
            <person name="O'Grady P."/>
            <person name="Pachter L."/>
            <person name="Papaceit M."/>
            <person name="Parisi M.J."/>
            <person name="Parisi M."/>
            <person name="Parts L."/>
            <person name="Pedersen J.S."/>
            <person name="Pesole G."/>
            <person name="Phillippy A.M."/>
            <person name="Ponting C.P."/>
            <person name="Pop M."/>
            <person name="Porcelli D."/>
            <person name="Powell J.R."/>
            <person name="Prohaska S."/>
            <person name="Pruitt K."/>
            <person name="Puig M."/>
            <person name="Quesneville H."/>
            <person name="Ram K.R."/>
            <person name="Rand D."/>
            <person name="Rasmussen M.D."/>
            <person name="Reed L.K."/>
            <person name="Reenan R."/>
            <person name="Reily A."/>
            <person name="Remington K.A."/>
            <person name="Rieger T.T."/>
            <person name="Ritchie M.G."/>
            <person name="Robin C."/>
            <person name="Rogers Y.H."/>
            <person name="Rohde C."/>
            <person name="Rozas J."/>
            <person name="Rubenfield M.J."/>
            <person name="Ruiz A."/>
            <person name="Russo S."/>
            <person name="Salzberg S.L."/>
            <person name="Sanchez-Gracia A."/>
            <person name="Saranga D.J."/>
            <person name="Sato H."/>
            <person name="Schaeffer S.W."/>
            <person name="Schatz M.C."/>
            <person name="Schlenke T."/>
            <person name="Schwartz R."/>
            <person name="Segarra C."/>
            <person name="Singh R.S."/>
            <person name="Sirot L."/>
            <person name="Sirota M."/>
            <person name="Sisneros N.B."/>
            <person name="Smith C.D."/>
            <person name="Smith T.F."/>
            <person name="Spieth J."/>
            <person name="Stage D.E."/>
            <person name="Stark A."/>
            <person name="Stephan W."/>
            <person name="Strausberg R.L."/>
            <person name="Strempel S."/>
            <person name="Sturgill D."/>
            <person name="Sutton G."/>
            <person name="Sutton G.G."/>
            <person name="Tao W."/>
            <person name="Teichmann S."/>
            <person name="Tobari Y.N."/>
            <person name="Tomimura Y."/>
            <person name="Tsolas J.M."/>
            <person name="Valente V.L."/>
            <person name="Venter E."/>
            <person name="Venter J.C."/>
            <person name="Vicario S."/>
            <person name="Vieira F.G."/>
            <person name="Vilella A.J."/>
            <person name="Villasante A."/>
            <person name="Walenz B."/>
            <person name="Wang J."/>
            <person name="Wasserman M."/>
            <person name="Watts T."/>
            <person name="Wilson D."/>
            <person name="Wilson R.K."/>
            <person name="Wing R.A."/>
            <person name="Wolfner M.F."/>
            <person name="Wong A."/>
            <person name="Wong G.K."/>
            <person name="Wu C.I."/>
            <person name="Wu G."/>
            <person name="Yamamoto D."/>
            <person name="Yang H.P."/>
            <person name="Yang S.P."/>
            <person name="Yorke J.A."/>
            <person name="Yoshida K."/>
            <person name="Zdobnov E."/>
            <person name="Zhang P."/>
            <person name="Zhang Y."/>
            <person name="Zimin A.V."/>
            <person name="Baldwin J."/>
            <person name="Abdouelleil A."/>
            <person name="Abdulkadir J."/>
            <person name="Abebe A."/>
            <person name="Abera B."/>
            <person name="Abreu J."/>
            <person name="Acer S.C."/>
            <person name="Aftuck L."/>
            <person name="Alexander A."/>
            <person name="An P."/>
            <person name="Anderson E."/>
            <person name="Anderson S."/>
            <person name="Arachi H."/>
            <person name="Azer M."/>
            <person name="Bachantsang P."/>
            <person name="Barry A."/>
            <person name="Bayul T."/>
            <person name="Berlin A."/>
            <person name="Bessette D."/>
            <person name="Bloom T."/>
            <person name="Blye J."/>
            <person name="Boguslavskiy L."/>
            <person name="Bonnet C."/>
            <person name="Boukhgalter B."/>
            <person name="Bourzgui I."/>
            <person name="Brown A."/>
            <person name="Cahill P."/>
            <person name="Channer S."/>
            <person name="Cheshatsang Y."/>
            <person name="Chuda L."/>
            <person name="Citroen M."/>
            <person name="Collymore A."/>
            <person name="Cooke P."/>
            <person name="Costello M."/>
            <person name="D'Aco K."/>
            <person name="Daza R."/>
            <person name="De Haan G."/>
            <person name="DeGray S."/>
            <person name="DeMaso C."/>
            <person name="Dhargay N."/>
            <person name="Dooley K."/>
            <person name="Dooley E."/>
            <person name="Doricent M."/>
            <person name="Dorje P."/>
            <person name="Dorjee K."/>
            <person name="Dupes A."/>
            <person name="Elong R."/>
            <person name="Falk J."/>
            <person name="Farina A."/>
            <person name="Faro S."/>
            <person name="Ferguson D."/>
            <person name="Fisher S."/>
            <person name="Foley C.D."/>
            <person name="Franke A."/>
            <person name="Friedrich D."/>
            <person name="Gadbois L."/>
            <person name="Gearin G."/>
            <person name="Gearin C.R."/>
            <person name="Giannoukos G."/>
            <person name="Goode T."/>
            <person name="Graham J."/>
            <person name="Grandbois E."/>
            <person name="Grewal S."/>
            <person name="Gyaltsen K."/>
            <person name="Hafez N."/>
            <person name="Hagos B."/>
            <person name="Hall J."/>
            <person name="Henson C."/>
            <person name="Hollinger A."/>
            <person name="Honan T."/>
            <person name="Huard M.D."/>
            <person name="Hughes L."/>
            <person name="Hurhula B."/>
            <person name="Husby M.E."/>
            <person name="Kamat A."/>
            <person name="Kanga B."/>
            <person name="Kashin S."/>
            <person name="Khazanovich D."/>
            <person name="Kisner P."/>
            <person name="Lance K."/>
            <person name="Lara M."/>
            <person name="Lee W."/>
            <person name="Lennon N."/>
            <person name="Letendre F."/>
            <person name="LeVine R."/>
            <person name="Lipovsky A."/>
            <person name="Liu X."/>
            <person name="Liu J."/>
            <person name="Liu S."/>
            <person name="Lokyitsang T."/>
            <person name="Lokyitsang Y."/>
            <person name="Lubonja R."/>
            <person name="Lui A."/>
            <person name="MacDonald P."/>
            <person name="Magnisalis V."/>
            <person name="Maru K."/>
            <person name="Matthews C."/>
            <person name="McCusker W."/>
            <person name="McDonough S."/>
            <person name="Mehta T."/>
            <person name="Meldrim J."/>
            <person name="Meneus L."/>
            <person name="Mihai O."/>
            <person name="Mihalev A."/>
            <person name="Mihova T."/>
            <person name="Mittelman R."/>
            <person name="Mlenga V."/>
            <person name="Montmayeur A."/>
            <person name="Mulrain L."/>
            <person name="Navidi A."/>
            <person name="Naylor J."/>
            <person name="Negash T."/>
            <person name="Nguyen T."/>
            <person name="Nguyen N."/>
            <person name="Nicol R."/>
            <person name="Norbu C."/>
            <person name="Norbu N."/>
            <person name="Novod N."/>
            <person name="O'Neill B."/>
            <person name="Osman S."/>
            <person name="Markiewicz E."/>
            <person name="Oyono O.L."/>
            <person name="Patti C."/>
            <person name="Phunkhang P."/>
            <person name="Pierre F."/>
            <person name="Priest M."/>
            <person name="Raghuraman S."/>
            <person name="Rege F."/>
            <person name="Reyes R."/>
            <person name="Rise C."/>
            <person name="Rogov P."/>
            <person name="Ross K."/>
            <person name="Ryan E."/>
            <person name="Settipalli S."/>
            <person name="Shea T."/>
            <person name="Sherpa N."/>
            <person name="Shi L."/>
            <person name="Shih D."/>
            <person name="Sparrow T."/>
            <person name="Spaulding J."/>
            <person name="Stalker J."/>
            <person name="Stange-Thomann N."/>
            <person name="Stavropoulos S."/>
            <person name="Stone C."/>
            <person name="Strader C."/>
            <person name="Tesfaye S."/>
            <person name="Thomson T."/>
            <person name="Thoulutsang Y."/>
            <person name="Thoulutsang D."/>
            <person name="Topham K."/>
            <person name="Topping I."/>
            <person name="Tsamla T."/>
            <person name="Vassiliev H."/>
            <person name="Vo A."/>
            <person name="Wangchuk T."/>
            <person name="Wangdi T."/>
            <person name="Weiand M."/>
            <person name="Wilkinson J."/>
            <person name="Wilson A."/>
            <person name="Yadav S."/>
            <person name="Young G."/>
            <person name="Yu Q."/>
            <person name="Zembek L."/>
            <person name="Zhong D."/>
            <person name="Zimmer A."/>
            <person name="Zwirko Z."/>
            <person name="Jaffe D.B."/>
            <person name="Alvarez P."/>
            <person name="Brockman W."/>
            <person name="Butler J."/>
            <person name="Chin C."/>
            <person name="Gnerre S."/>
            <person name="Grabherr M."/>
            <person name="Kleber M."/>
            <person name="Mauceli E."/>
            <person name="MacCallum I."/>
        </authorList>
    </citation>
    <scope>NUCLEOTIDE SEQUENCE [LARGE SCALE GENOMIC DNA]</scope>
    <source>
        <strain evidence="3">Tucson 14024-0371.13</strain>
    </source>
</reference>
<dbReference type="SMR" id="B3MM77"/>
<evidence type="ECO:0000313" key="3">
    <source>
        <dbReference type="Proteomes" id="UP000007801"/>
    </source>
</evidence>
<protein>
    <submittedName>
        <fullName evidence="2">Uncharacterized protein, isoform A</fullName>
    </submittedName>
</protein>
<dbReference type="STRING" id="7217.B3MM77"/>
<keyword evidence="1" id="KW-1133">Transmembrane helix</keyword>
<name>B3MM77_DROAN</name>
<feature type="transmembrane region" description="Helical" evidence="1">
    <location>
        <begin position="115"/>
        <end position="134"/>
    </location>
</feature>
<organism evidence="2 3">
    <name type="scientific">Drosophila ananassae</name>
    <name type="common">Fruit fly</name>
    <dbReference type="NCBI Taxonomy" id="7217"/>
    <lineage>
        <taxon>Eukaryota</taxon>
        <taxon>Metazoa</taxon>
        <taxon>Ecdysozoa</taxon>
        <taxon>Arthropoda</taxon>
        <taxon>Hexapoda</taxon>
        <taxon>Insecta</taxon>
        <taxon>Pterygota</taxon>
        <taxon>Neoptera</taxon>
        <taxon>Endopterygota</taxon>
        <taxon>Diptera</taxon>
        <taxon>Brachycera</taxon>
        <taxon>Muscomorpha</taxon>
        <taxon>Ephydroidea</taxon>
        <taxon>Drosophilidae</taxon>
        <taxon>Drosophila</taxon>
        <taxon>Sophophora</taxon>
    </lineage>
</organism>
<proteinExistence type="predicted"/>